<evidence type="ECO:0000313" key="9">
    <source>
        <dbReference type="EMBL" id="QGA80419.1"/>
    </source>
</evidence>
<dbReference type="AlphaFoldDB" id="A0A5Q0UHQ0"/>
<keyword evidence="3 7" id="KW-0812">Transmembrane</keyword>
<dbReference type="PANTHER" id="PTHR43731:SF14">
    <property type="entry name" value="PRESENILIN-ASSOCIATED RHOMBOID-LIKE PROTEIN, MITOCHONDRIAL"/>
    <property type="match status" value="1"/>
</dbReference>
<organism evidence="9 10">
    <name type="scientific">Candidatus Nanohalobium constans</name>
    <dbReference type="NCBI Taxonomy" id="2565781"/>
    <lineage>
        <taxon>Archaea</taxon>
        <taxon>Candidatus Nanohalarchaeota</taxon>
        <taxon>Candidatus Nanohalobia</taxon>
        <taxon>Candidatus Nanohalobiales</taxon>
        <taxon>Candidatus Nanohalobiaceae</taxon>
        <taxon>Candidatus Nanohalobium</taxon>
    </lineage>
</organism>
<evidence type="ECO:0000256" key="4">
    <source>
        <dbReference type="ARBA" id="ARBA00022801"/>
    </source>
</evidence>
<dbReference type="Gene3D" id="1.20.1540.10">
    <property type="entry name" value="Rhomboid-like"/>
    <property type="match status" value="1"/>
</dbReference>
<dbReference type="EMBL" id="CP040089">
    <property type="protein sequence ID" value="QGA80419.1"/>
    <property type="molecule type" value="Genomic_DNA"/>
</dbReference>
<dbReference type="InterPro" id="IPR022764">
    <property type="entry name" value="Peptidase_S54_rhomboid_dom"/>
</dbReference>
<comment type="subcellular location">
    <subcellularLocation>
        <location evidence="1">Membrane</location>
        <topology evidence="1">Multi-pass membrane protein</topology>
    </subcellularLocation>
</comment>
<evidence type="ECO:0000313" key="10">
    <source>
        <dbReference type="Proteomes" id="UP000377803"/>
    </source>
</evidence>
<keyword evidence="4" id="KW-0378">Hydrolase</keyword>
<dbReference type="Pfam" id="PF01694">
    <property type="entry name" value="Rhomboid"/>
    <property type="match status" value="1"/>
</dbReference>
<gene>
    <name evidence="9" type="ORF">LC1Nh_0519</name>
</gene>
<evidence type="ECO:0000256" key="7">
    <source>
        <dbReference type="SAM" id="Phobius"/>
    </source>
</evidence>
<comment type="similarity">
    <text evidence="2">Belongs to the peptidase S54 family.</text>
</comment>
<dbReference type="InterPro" id="IPR050925">
    <property type="entry name" value="Rhomboid_protease_S54"/>
</dbReference>
<accession>A0A5Q0UHQ0</accession>
<evidence type="ECO:0000256" key="1">
    <source>
        <dbReference type="ARBA" id="ARBA00004141"/>
    </source>
</evidence>
<dbReference type="RefSeq" id="WP_217907080.1">
    <property type="nucleotide sequence ID" value="NZ_CP040089.1"/>
</dbReference>
<proteinExistence type="inferred from homology"/>
<dbReference type="InterPro" id="IPR035952">
    <property type="entry name" value="Rhomboid-like_sf"/>
</dbReference>
<dbReference type="GeneID" id="42364904"/>
<name>A0A5Q0UHQ0_9ARCH</name>
<feature type="transmembrane region" description="Helical" evidence="7">
    <location>
        <begin position="44"/>
        <end position="67"/>
    </location>
</feature>
<protein>
    <submittedName>
        <fullName evidence="9">Rhomboid family protein</fullName>
    </submittedName>
</protein>
<feature type="transmembrane region" description="Helical" evidence="7">
    <location>
        <begin position="12"/>
        <end position="32"/>
    </location>
</feature>
<dbReference type="PANTHER" id="PTHR43731">
    <property type="entry name" value="RHOMBOID PROTEASE"/>
    <property type="match status" value="1"/>
</dbReference>
<dbReference type="GO" id="GO:0004252">
    <property type="term" value="F:serine-type endopeptidase activity"/>
    <property type="evidence" value="ECO:0007669"/>
    <property type="project" value="InterPro"/>
</dbReference>
<evidence type="ECO:0000256" key="2">
    <source>
        <dbReference type="ARBA" id="ARBA00009045"/>
    </source>
</evidence>
<evidence type="ECO:0000256" key="3">
    <source>
        <dbReference type="ARBA" id="ARBA00022692"/>
    </source>
</evidence>
<feature type="transmembrane region" description="Helical" evidence="7">
    <location>
        <begin position="128"/>
        <end position="146"/>
    </location>
</feature>
<feature type="domain" description="Peptidase S54 rhomboid" evidence="8">
    <location>
        <begin position="41"/>
        <end position="176"/>
    </location>
</feature>
<dbReference type="GO" id="GO:0016020">
    <property type="term" value="C:membrane"/>
    <property type="evidence" value="ECO:0007669"/>
    <property type="project" value="UniProtKB-SubCell"/>
</dbReference>
<evidence type="ECO:0000256" key="5">
    <source>
        <dbReference type="ARBA" id="ARBA00022989"/>
    </source>
</evidence>
<keyword evidence="5 7" id="KW-1133">Transmembrane helix</keyword>
<keyword evidence="6 7" id="KW-0472">Membrane</keyword>
<sequence length="210" mass="23178">MEKQKTGFNYTALKLCSLLVAVYTIQTFSGFNPGFKPGEPFWKFFTSIIGHSGIEHLTNNLFFIALFGSIYEKWTSSKTFLTTFLISALAGNLTAFIFYPNSFIIGASAGGMGVMAALAAYRPNQIGLGLGVPLPMWAVLLSYILIDLSGLTAATNVANEAHLLGVLAGSIIGIQLRDKKYGKEKNSDNTELEDSWKQKIRDWEEKWMID</sequence>
<feature type="transmembrane region" description="Helical" evidence="7">
    <location>
        <begin position="79"/>
        <end position="97"/>
    </location>
</feature>
<keyword evidence="10" id="KW-1185">Reference proteome</keyword>
<dbReference type="Proteomes" id="UP000377803">
    <property type="component" value="Chromosome"/>
</dbReference>
<dbReference type="SUPFAM" id="SSF144091">
    <property type="entry name" value="Rhomboid-like"/>
    <property type="match status" value="1"/>
</dbReference>
<evidence type="ECO:0000259" key="8">
    <source>
        <dbReference type="Pfam" id="PF01694"/>
    </source>
</evidence>
<dbReference type="KEGG" id="ncon:LC1Nh_0519"/>
<reference evidence="10" key="1">
    <citation type="submission" date="2019-05" db="EMBL/GenBank/DDBJ databases">
        <title>Candidatus Nanohalobium constans, a novel model system to study the DPANN nano-sized archaea: genomic and physiological characterization of a nanoarchaeon co-cultured with its chitinotrophic host.</title>
        <authorList>
            <person name="La Cono V."/>
            <person name="Arcadi E."/>
            <person name="Crisafi F."/>
            <person name="Denaro R."/>
            <person name="La Spada G."/>
            <person name="Messina E."/>
            <person name="Smedile F."/>
            <person name="Toshchakov S.V."/>
            <person name="Shevchenko M.A."/>
            <person name="Golyshin P.N."/>
            <person name="Golyshina O.V."/>
            <person name="Ferrer M."/>
            <person name="Rohde M."/>
            <person name="Mushegian A."/>
            <person name="Sorokin D.Y."/>
            <person name="Giuliano L."/>
            <person name="Yakimov M.M."/>
        </authorList>
    </citation>
    <scope>NUCLEOTIDE SEQUENCE [LARGE SCALE GENOMIC DNA]</scope>
    <source>
        <strain evidence="10">LC1Nh</strain>
    </source>
</reference>
<evidence type="ECO:0000256" key="6">
    <source>
        <dbReference type="ARBA" id="ARBA00023136"/>
    </source>
</evidence>